<keyword evidence="1" id="KW-0862">Zinc</keyword>
<evidence type="ECO:0000256" key="1">
    <source>
        <dbReference type="PROSITE-ProRule" id="PRU00047"/>
    </source>
</evidence>
<feature type="compositionally biased region" description="Polar residues" evidence="2">
    <location>
        <begin position="342"/>
        <end position="362"/>
    </location>
</feature>
<keyword evidence="1" id="KW-0479">Metal-binding</keyword>
<feature type="domain" description="CCHC-type" evidence="3">
    <location>
        <begin position="316"/>
        <end position="331"/>
    </location>
</feature>
<dbReference type="InterPro" id="IPR001878">
    <property type="entry name" value="Znf_CCHC"/>
</dbReference>
<name>A0ABR2QH15_9ROSI</name>
<dbReference type="PROSITE" id="PS50158">
    <property type="entry name" value="ZF_CCHC"/>
    <property type="match status" value="1"/>
</dbReference>
<evidence type="ECO:0000259" key="3">
    <source>
        <dbReference type="PROSITE" id="PS50158"/>
    </source>
</evidence>
<evidence type="ECO:0000256" key="2">
    <source>
        <dbReference type="SAM" id="MobiDB-lite"/>
    </source>
</evidence>
<proteinExistence type="predicted"/>
<dbReference type="PANTHER" id="PTHR34482">
    <property type="entry name" value="DNA DAMAGE-INDUCIBLE PROTEIN 1-LIKE"/>
    <property type="match status" value="1"/>
</dbReference>
<organism evidence="4 5">
    <name type="scientific">Hibiscus sabdariffa</name>
    <name type="common">roselle</name>
    <dbReference type="NCBI Taxonomy" id="183260"/>
    <lineage>
        <taxon>Eukaryota</taxon>
        <taxon>Viridiplantae</taxon>
        <taxon>Streptophyta</taxon>
        <taxon>Embryophyta</taxon>
        <taxon>Tracheophyta</taxon>
        <taxon>Spermatophyta</taxon>
        <taxon>Magnoliopsida</taxon>
        <taxon>eudicotyledons</taxon>
        <taxon>Gunneridae</taxon>
        <taxon>Pentapetalae</taxon>
        <taxon>rosids</taxon>
        <taxon>malvids</taxon>
        <taxon>Malvales</taxon>
        <taxon>Malvaceae</taxon>
        <taxon>Malvoideae</taxon>
        <taxon>Hibiscus</taxon>
    </lineage>
</organism>
<dbReference type="Pfam" id="PF03732">
    <property type="entry name" value="Retrotrans_gag"/>
    <property type="match status" value="1"/>
</dbReference>
<dbReference type="EMBL" id="JBBPBN010000038">
    <property type="protein sequence ID" value="KAK8999894.1"/>
    <property type="molecule type" value="Genomic_DNA"/>
</dbReference>
<evidence type="ECO:0000313" key="4">
    <source>
        <dbReference type="EMBL" id="KAK8999894.1"/>
    </source>
</evidence>
<comment type="caution">
    <text evidence="4">The sequence shown here is derived from an EMBL/GenBank/DDBJ whole genome shotgun (WGS) entry which is preliminary data.</text>
</comment>
<keyword evidence="5" id="KW-1185">Reference proteome</keyword>
<dbReference type="InterPro" id="IPR005162">
    <property type="entry name" value="Retrotrans_gag_dom"/>
</dbReference>
<dbReference type="PANTHER" id="PTHR34482:SF36">
    <property type="entry name" value="RETROTRANSPOSON GAG DOMAIN-CONTAINING PROTEIN"/>
    <property type="match status" value="1"/>
</dbReference>
<gene>
    <name evidence="4" type="ORF">V6N11_082032</name>
</gene>
<keyword evidence="1" id="KW-0863">Zinc-finger</keyword>
<feature type="region of interest" description="Disordered" evidence="2">
    <location>
        <begin position="1"/>
        <end position="48"/>
    </location>
</feature>
<dbReference type="Proteomes" id="UP001396334">
    <property type="component" value="Unassembled WGS sequence"/>
</dbReference>
<sequence length="431" mass="48858">MVGNIPRQAQVPVEPQEPQVLVEPQEPIQPPNPIQPPEPVRAPQNPPDVQTVQRECFMSMKEMFDQLVSNLKQDQPVAQAVAAPSRGPIEKLSQHRAYAFAGTIEEKPEEAEYWLERTTQIVTKHLACSDEHKLECAIALLLDEALSWWETTTLTTPEDKVTWKFFVEESRKKYISEQYLNDRRTRFLHLKQANKPIEQYVVEFCKYCKYGAEYIKTEKEKCRKFTDGLNDELKPMFTAMEIEDFQILVNRVIAIEAKLKAAERRKSGHRSDRKSVNKPSFPVASVNSTGNTEKNTLCQYCKKVHWGQCRFQSNLCYACGGSDHYIRDCPQNADKSIARPPVNTSITPSNRNKAPKQAQSGVQGKGKASHSNAQTHQESRAPARIYHVRGREDEESPDVIAGTVELNSHSAYALIDSGSTHSFICATTLRD</sequence>
<reference evidence="4 5" key="1">
    <citation type="journal article" date="2024" name="G3 (Bethesda)">
        <title>Genome assembly of Hibiscus sabdariffa L. provides insights into metabolisms of medicinal natural products.</title>
        <authorList>
            <person name="Kim T."/>
        </authorList>
    </citation>
    <scope>NUCLEOTIDE SEQUENCE [LARGE SCALE GENOMIC DNA]</scope>
    <source>
        <strain evidence="4">TK-2024</strain>
        <tissue evidence="4">Old leaves</tissue>
    </source>
</reference>
<dbReference type="Pfam" id="PF08284">
    <property type="entry name" value="RVP_2"/>
    <property type="match status" value="1"/>
</dbReference>
<protein>
    <recommendedName>
        <fullName evidence="3">CCHC-type domain-containing protein</fullName>
    </recommendedName>
</protein>
<feature type="region of interest" description="Disordered" evidence="2">
    <location>
        <begin position="336"/>
        <end position="396"/>
    </location>
</feature>
<dbReference type="Gene3D" id="4.10.60.10">
    <property type="entry name" value="Zinc finger, CCHC-type"/>
    <property type="match status" value="1"/>
</dbReference>
<feature type="compositionally biased region" description="Basic and acidic residues" evidence="2">
    <location>
        <begin position="263"/>
        <end position="275"/>
    </location>
</feature>
<dbReference type="Pfam" id="PF00098">
    <property type="entry name" value="zf-CCHC"/>
    <property type="match status" value="1"/>
</dbReference>
<dbReference type="SMART" id="SM00343">
    <property type="entry name" value="ZnF_C2HC"/>
    <property type="match status" value="1"/>
</dbReference>
<evidence type="ECO:0000313" key="5">
    <source>
        <dbReference type="Proteomes" id="UP001396334"/>
    </source>
</evidence>
<feature type="compositionally biased region" description="Low complexity" evidence="2">
    <location>
        <begin position="1"/>
        <end position="26"/>
    </location>
</feature>
<feature type="region of interest" description="Disordered" evidence="2">
    <location>
        <begin position="263"/>
        <end position="288"/>
    </location>
</feature>
<feature type="compositionally biased region" description="Pro residues" evidence="2">
    <location>
        <begin position="27"/>
        <end position="46"/>
    </location>
</feature>
<accession>A0ABR2QH15</accession>